<dbReference type="InterPro" id="IPR001048">
    <property type="entry name" value="Asp/Glu/Uridylate_kinase"/>
</dbReference>
<gene>
    <name evidence="19" type="ORF">Gohar_014362</name>
</gene>
<evidence type="ECO:0000256" key="8">
    <source>
        <dbReference type="ARBA" id="ARBA00022679"/>
    </source>
</evidence>
<feature type="domain" description="Aspartate/glutamate/uridylate kinase" evidence="18">
    <location>
        <begin position="1"/>
        <end position="157"/>
    </location>
</feature>
<dbReference type="PIRSF" id="PIRSF036429">
    <property type="entry name" value="P5C_syn"/>
    <property type="match status" value="1"/>
</dbReference>
<keyword evidence="10" id="KW-0418">Kinase</keyword>
<comment type="catalytic activity">
    <reaction evidence="16">
        <text>L-glutamate + ATP = L-glutamyl 5-phosphate + ADP</text>
        <dbReference type="Rhea" id="RHEA:14877"/>
        <dbReference type="ChEBI" id="CHEBI:29985"/>
        <dbReference type="ChEBI" id="CHEBI:30616"/>
        <dbReference type="ChEBI" id="CHEBI:58274"/>
        <dbReference type="ChEBI" id="CHEBI:456216"/>
        <dbReference type="EC" id="2.7.2.11"/>
    </reaction>
</comment>
<dbReference type="PANTHER" id="PTHR11063">
    <property type="entry name" value="GLUTAMATE SEMIALDEHYDE DEHYDROGENASE"/>
    <property type="match status" value="1"/>
</dbReference>
<dbReference type="InterPro" id="IPR015590">
    <property type="entry name" value="Aldehyde_DH_dom"/>
</dbReference>
<dbReference type="InterPro" id="IPR005766">
    <property type="entry name" value="P5_carboxy_syn"/>
</dbReference>
<dbReference type="Pfam" id="PF00171">
    <property type="entry name" value="Aldedh"/>
    <property type="match status" value="1"/>
</dbReference>
<comment type="similarity">
    <text evidence="5">In the N-terminal section; belongs to the glutamate 5-kinase family.</text>
</comment>
<dbReference type="InterPro" id="IPR016162">
    <property type="entry name" value="Ald_DH_N"/>
</dbReference>
<dbReference type="InterPro" id="IPR036393">
    <property type="entry name" value="AceGlu_kinase-like_sf"/>
</dbReference>
<keyword evidence="13" id="KW-0560">Oxidoreductase</keyword>
<evidence type="ECO:0000256" key="16">
    <source>
        <dbReference type="ARBA" id="ARBA00049141"/>
    </source>
</evidence>
<evidence type="ECO:0000256" key="2">
    <source>
        <dbReference type="ARBA" id="ARBA00004985"/>
    </source>
</evidence>
<evidence type="ECO:0000259" key="17">
    <source>
        <dbReference type="Pfam" id="PF00171"/>
    </source>
</evidence>
<dbReference type="UniPathway" id="UPA00098">
    <property type="reaction ID" value="UER00359"/>
</dbReference>
<evidence type="ECO:0000256" key="11">
    <source>
        <dbReference type="ARBA" id="ARBA00022840"/>
    </source>
</evidence>
<keyword evidence="8" id="KW-0808">Transferase</keyword>
<keyword evidence="20" id="KW-1185">Reference proteome</keyword>
<dbReference type="PANTHER" id="PTHR11063:SF27">
    <property type="entry name" value="DELTA-1-PYRROLINE-5-CARBOXYLATE SYNTHASE"/>
    <property type="match status" value="1"/>
</dbReference>
<dbReference type="InterPro" id="IPR016161">
    <property type="entry name" value="Ald_DH/histidinol_DH"/>
</dbReference>
<reference evidence="19 20" key="1">
    <citation type="journal article" date="2019" name="Genome Biol. Evol.">
        <title>Insights into the evolution of the New World diploid cottons (Gossypium, subgenus Houzingenia) based on genome sequencing.</title>
        <authorList>
            <person name="Grover C.E."/>
            <person name="Arick M.A. 2nd"/>
            <person name="Thrash A."/>
            <person name="Conover J.L."/>
            <person name="Sanders W.S."/>
            <person name="Peterson D.G."/>
            <person name="Frelichowski J.E."/>
            <person name="Scheffler J.A."/>
            <person name="Scheffler B.E."/>
            <person name="Wendel J.F."/>
        </authorList>
    </citation>
    <scope>NUCLEOTIDE SEQUENCE [LARGE SCALE GENOMIC DNA]</scope>
    <source>
        <strain evidence="19">0</strain>
        <tissue evidence="19">Leaf</tissue>
    </source>
</reference>
<dbReference type="NCBIfam" id="TIGR01092">
    <property type="entry name" value="P5CS"/>
    <property type="match status" value="1"/>
</dbReference>
<dbReference type="InterPro" id="IPR000965">
    <property type="entry name" value="GPR_dom"/>
</dbReference>
<keyword evidence="11" id="KW-0067">ATP-binding</keyword>
<evidence type="ECO:0000256" key="6">
    <source>
        <dbReference type="ARBA" id="ARBA00022605"/>
    </source>
</evidence>
<dbReference type="EMBL" id="JABFAD010000007">
    <property type="protein sequence ID" value="MBA0804216.1"/>
    <property type="molecule type" value="Genomic_DNA"/>
</dbReference>
<comment type="caution">
    <text evidence="19">The sequence shown here is derived from an EMBL/GenBank/DDBJ whole genome shotgun (WGS) entry which is preliminary data.</text>
</comment>
<dbReference type="OrthoDB" id="1934954at2759"/>
<dbReference type="PRINTS" id="PR00474">
    <property type="entry name" value="GLU5KINASE"/>
</dbReference>
<dbReference type="SUPFAM" id="SSF53720">
    <property type="entry name" value="ALDH-like"/>
    <property type="match status" value="2"/>
</dbReference>
<keyword evidence="9" id="KW-0547">Nucleotide-binding</keyword>
<dbReference type="Gene3D" id="3.40.309.10">
    <property type="entry name" value="Aldehyde Dehydrogenase, Chain A, domain 2"/>
    <property type="match status" value="2"/>
</dbReference>
<proteinExistence type="inferred from homology"/>
<dbReference type="GO" id="GO:0004349">
    <property type="term" value="F:glutamate 5-kinase activity"/>
    <property type="evidence" value="ECO:0007669"/>
    <property type="project" value="UniProtKB-EC"/>
</dbReference>
<keyword evidence="14" id="KW-0511">Multifunctional enzyme</keyword>
<dbReference type="GO" id="GO:0004350">
    <property type="term" value="F:glutamate-5-semialdehyde dehydrogenase activity"/>
    <property type="evidence" value="ECO:0007669"/>
    <property type="project" value="UniProtKB-EC"/>
</dbReference>
<comment type="similarity">
    <text evidence="4">In the C-terminal section; belongs to the gamma-glutamyl phosphate reductase family.</text>
</comment>
<dbReference type="NCBIfam" id="NF001221">
    <property type="entry name" value="PRK00197.1"/>
    <property type="match status" value="1"/>
</dbReference>
<evidence type="ECO:0008006" key="21">
    <source>
        <dbReference type="Google" id="ProtNLM"/>
    </source>
</evidence>
<organism evidence="19 20">
    <name type="scientific">Gossypium harknessii</name>
    <dbReference type="NCBI Taxonomy" id="34285"/>
    <lineage>
        <taxon>Eukaryota</taxon>
        <taxon>Viridiplantae</taxon>
        <taxon>Streptophyta</taxon>
        <taxon>Embryophyta</taxon>
        <taxon>Tracheophyta</taxon>
        <taxon>Spermatophyta</taxon>
        <taxon>Magnoliopsida</taxon>
        <taxon>eudicotyledons</taxon>
        <taxon>Gunneridae</taxon>
        <taxon>Pentapetalae</taxon>
        <taxon>rosids</taxon>
        <taxon>malvids</taxon>
        <taxon>Malvales</taxon>
        <taxon>Malvaceae</taxon>
        <taxon>Malvoideae</taxon>
        <taxon>Gossypium</taxon>
    </lineage>
</organism>
<name>A0A7J9H2Z2_9ROSI</name>
<keyword evidence="12" id="KW-0521">NADP</keyword>
<dbReference type="SUPFAM" id="SSF53633">
    <property type="entry name" value="Carbamate kinase-like"/>
    <property type="match status" value="1"/>
</dbReference>
<evidence type="ECO:0000256" key="9">
    <source>
        <dbReference type="ARBA" id="ARBA00022741"/>
    </source>
</evidence>
<comment type="pathway">
    <text evidence="3">Amino-acid biosynthesis; L-proline biosynthesis; L-glutamate 5-semialdehyde from L-glutamate: step 1/2.</text>
</comment>
<protein>
    <recommendedName>
        <fullName evidence="21">Glutamate-5-semialdehyde dehydrogenase</fullName>
    </recommendedName>
</protein>
<evidence type="ECO:0000256" key="1">
    <source>
        <dbReference type="ARBA" id="ARBA00003492"/>
    </source>
</evidence>
<evidence type="ECO:0000256" key="3">
    <source>
        <dbReference type="ARBA" id="ARBA00005185"/>
    </source>
</evidence>
<dbReference type="GO" id="GO:0055129">
    <property type="term" value="P:L-proline biosynthetic process"/>
    <property type="evidence" value="ECO:0007669"/>
    <property type="project" value="UniProtKB-UniPathway"/>
</dbReference>
<feature type="domain" description="Aldehyde dehydrogenase" evidence="17">
    <location>
        <begin position="187"/>
        <end position="466"/>
    </location>
</feature>
<evidence type="ECO:0000256" key="13">
    <source>
        <dbReference type="ARBA" id="ARBA00023002"/>
    </source>
</evidence>
<evidence type="ECO:0000259" key="18">
    <source>
        <dbReference type="Pfam" id="PF00696"/>
    </source>
</evidence>
<dbReference type="CDD" id="cd07079">
    <property type="entry name" value="ALDH_F18-19_ProA-GPR"/>
    <property type="match status" value="1"/>
</dbReference>
<dbReference type="Gene3D" id="3.40.1160.10">
    <property type="entry name" value="Acetylglutamate kinase-like"/>
    <property type="match status" value="1"/>
</dbReference>
<accession>A0A7J9H2Z2</accession>
<dbReference type="Proteomes" id="UP000593560">
    <property type="component" value="Unassembled WGS sequence"/>
</dbReference>
<dbReference type="Gene3D" id="3.40.605.10">
    <property type="entry name" value="Aldehyde Dehydrogenase, Chain A, domain 1"/>
    <property type="match status" value="2"/>
</dbReference>
<evidence type="ECO:0000313" key="20">
    <source>
        <dbReference type="Proteomes" id="UP000593560"/>
    </source>
</evidence>
<dbReference type="HAMAP" id="MF_00412">
    <property type="entry name" value="ProA"/>
    <property type="match status" value="1"/>
</dbReference>
<dbReference type="AlphaFoldDB" id="A0A7J9H2Z2"/>
<evidence type="ECO:0000256" key="10">
    <source>
        <dbReference type="ARBA" id="ARBA00022777"/>
    </source>
</evidence>
<dbReference type="InterPro" id="IPR001057">
    <property type="entry name" value="Glu/AcGlu_kinase"/>
</dbReference>
<keyword evidence="6" id="KW-0028">Amino-acid biosynthesis</keyword>
<evidence type="ECO:0000256" key="12">
    <source>
        <dbReference type="ARBA" id="ARBA00022857"/>
    </source>
</evidence>
<sequence length="655" mass="71379">MALYDTLFSQLDVTSSQHLVTDSDFRNDSFREQLSETVKSLLALKVIPVFNENDAVSTRRTPYEDSSGIFWDNDSLAGLLAMEVKADLLVLLSDVEGLYSGPPSDPNSKLIHTYIKEKHQAEITFGDKSRLGRGGMTAKVDAAVCSASSGIPVVITSGYATDNIIKLLQGKPVGTLFHKDAQLWTSVNEVDAREMAVAARECSRRLQAMSSEDRRKLLLDVADALEANESLIMAENEADVAAAKADGYEKALISRLALKPGKASLCLAKSIRVLADMEEPISRIAKRTELADGLILEKTSCPLGVLLIVFESRPDALVQIASLAIRTGNGLLLKGGKEARRSNAILHKIITSAIPDSVGDELIGLVASREDIPDLLKLDDVIDLVIPRGSNSLVSQIKNSTKIPVLGHADGVCHVYIDKSANPDMAKKIVRDAKIDYPAACNTMETLLVHQDLSNNDLLKELLAELRREGVTLYGGPRASSLLNLPRAQSLHREYSSLACTVEFVDDVGAAIDHIHQHGRHVMFSRKICFPFLFVALFLPLSCWPPFSKFQATCFIFSSHTDCIVTEDHEVAEMFLHRVDSAAVFHNASTRFCDGARFGLGAEVGVSTSRVHARGPVGVEGLLTTRWILRGSGQVVDGDKGVTYSHKDLPLQTQI</sequence>
<evidence type="ECO:0000256" key="4">
    <source>
        <dbReference type="ARBA" id="ARBA00006300"/>
    </source>
</evidence>
<dbReference type="InterPro" id="IPR016163">
    <property type="entry name" value="Ald_DH_C"/>
</dbReference>
<comment type="pathway">
    <text evidence="2">Amino-acid biosynthesis; L-proline biosynthesis; L-glutamate 5-semialdehyde from L-glutamate: step 2/2.</text>
</comment>
<keyword evidence="7" id="KW-0641">Proline biosynthesis</keyword>
<evidence type="ECO:0000256" key="15">
    <source>
        <dbReference type="ARBA" id="ARBA00049024"/>
    </source>
</evidence>
<comment type="catalytic activity">
    <reaction evidence="15">
        <text>L-glutamate 5-semialdehyde + phosphate + NADP(+) = L-glutamyl 5-phosphate + NADPH + H(+)</text>
        <dbReference type="Rhea" id="RHEA:19541"/>
        <dbReference type="ChEBI" id="CHEBI:15378"/>
        <dbReference type="ChEBI" id="CHEBI:43474"/>
        <dbReference type="ChEBI" id="CHEBI:57783"/>
        <dbReference type="ChEBI" id="CHEBI:58066"/>
        <dbReference type="ChEBI" id="CHEBI:58274"/>
        <dbReference type="ChEBI" id="CHEBI:58349"/>
        <dbReference type="EC" id="1.2.1.41"/>
    </reaction>
</comment>
<dbReference type="GO" id="GO:0005524">
    <property type="term" value="F:ATP binding"/>
    <property type="evidence" value="ECO:0007669"/>
    <property type="project" value="UniProtKB-KW"/>
</dbReference>
<evidence type="ECO:0000256" key="14">
    <source>
        <dbReference type="ARBA" id="ARBA00023268"/>
    </source>
</evidence>
<dbReference type="Pfam" id="PF00696">
    <property type="entry name" value="AA_kinase"/>
    <property type="match status" value="1"/>
</dbReference>
<evidence type="ECO:0000313" key="19">
    <source>
        <dbReference type="EMBL" id="MBA0804216.1"/>
    </source>
</evidence>
<comment type="function">
    <text evidence="1">P5CS plays a key role in proline biosynthesis, leading to osmoregulation in plants.</text>
</comment>
<evidence type="ECO:0000256" key="5">
    <source>
        <dbReference type="ARBA" id="ARBA00009302"/>
    </source>
</evidence>
<evidence type="ECO:0000256" key="7">
    <source>
        <dbReference type="ARBA" id="ARBA00022650"/>
    </source>
</evidence>